<proteinExistence type="inferred from homology"/>
<dbReference type="PIRSF" id="PIRSF001112">
    <property type="entry name" value="Epoxide_hydrolase"/>
    <property type="match status" value="1"/>
</dbReference>
<dbReference type="SUPFAM" id="SSF53474">
    <property type="entry name" value="alpha/beta-Hydrolases"/>
    <property type="match status" value="1"/>
</dbReference>
<dbReference type="InterPro" id="IPR016292">
    <property type="entry name" value="Epoxide_hydrolase"/>
</dbReference>
<dbReference type="PANTHER" id="PTHR21661">
    <property type="entry name" value="EPOXIDE HYDROLASE 1-RELATED"/>
    <property type="match status" value="1"/>
</dbReference>
<protein>
    <submittedName>
        <fullName evidence="5">Epoxide hydrolase</fullName>
    </submittedName>
</protein>
<comment type="similarity">
    <text evidence="1">Belongs to the peptidase S33 family.</text>
</comment>
<dbReference type="PRINTS" id="PR00412">
    <property type="entry name" value="EPOXHYDRLASE"/>
</dbReference>
<dbReference type="PANTHER" id="PTHR21661:SF35">
    <property type="entry name" value="EPOXIDE HYDROLASE"/>
    <property type="match status" value="1"/>
</dbReference>
<evidence type="ECO:0000256" key="3">
    <source>
        <dbReference type="ARBA" id="ARBA00022801"/>
    </source>
</evidence>
<dbReference type="Gene3D" id="3.40.50.1820">
    <property type="entry name" value="alpha/beta hydrolase"/>
    <property type="match status" value="1"/>
</dbReference>
<evidence type="ECO:0000313" key="6">
    <source>
        <dbReference type="Proteomes" id="UP000638560"/>
    </source>
</evidence>
<dbReference type="InterPro" id="IPR029058">
    <property type="entry name" value="AB_hydrolase_fold"/>
</dbReference>
<name>A0ABS0H802_9ACTN</name>
<dbReference type="Pfam" id="PF06441">
    <property type="entry name" value="EHN"/>
    <property type="match status" value="1"/>
</dbReference>
<evidence type="ECO:0000313" key="5">
    <source>
        <dbReference type="EMBL" id="MBF9134598.1"/>
    </source>
</evidence>
<keyword evidence="2" id="KW-0058">Aromatic hydrocarbons catabolism</keyword>
<evidence type="ECO:0000256" key="1">
    <source>
        <dbReference type="ARBA" id="ARBA00010088"/>
    </source>
</evidence>
<dbReference type="InterPro" id="IPR010497">
    <property type="entry name" value="Epoxide_hydro_N"/>
</dbReference>
<sequence length="380" mass="42480">MADVHDFRINIPRPALDDMRDRLRRTRWPAELPGVGWDRGVPVDYLAGLVRYWLHGYDWQAWEARLNEFAQFTTEIDGQRIHFLHVRSPEQDAMPLVLTHGWPGSIVEFLHIIGPLTDPRAHGADPSDAFHVVAPSVPGFGFSTPLREPGWHHERIAGAWAELMARLGYHRYGAQGGDTGSVVSPLLGRLVPERVIGVHLNGGLAFPSDDPEDLVGLTDAEQARIAAAEQVRRYGTGYADIQGTRPQTLAYALTDSPVGQLGWIVDKFKEWTDPAHELPDEAVDRDILLTNASLYWLTGTGATSAQLYYETRAAPPKPVVRSTVPTGIAVFPTDPAIRRISEREHHVVHWSEYDRGGHFAALEAPDLLVDDIRAFFRRLR</sequence>
<evidence type="ECO:0000256" key="2">
    <source>
        <dbReference type="ARBA" id="ARBA00022797"/>
    </source>
</evidence>
<comment type="caution">
    <text evidence="5">The sequence shown here is derived from an EMBL/GenBank/DDBJ whole genome shotgun (WGS) entry which is preliminary data.</text>
</comment>
<dbReference type="EMBL" id="JADPUN010000361">
    <property type="protein sequence ID" value="MBF9134598.1"/>
    <property type="molecule type" value="Genomic_DNA"/>
</dbReference>
<keyword evidence="3 5" id="KW-0378">Hydrolase</keyword>
<dbReference type="Proteomes" id="UP000638560">
    <property type="component" value="Unassembled WGS sequence"/>
</dbReference>
<dbReference type="RefSeq" id="WP_196206076.1">
    <property type="nucleotide sequence ID" value="NZ_JADPUN010000361.1"/>
</dbReference>
<keyword evidence="6" id="KW-1185">Reference proteome</keyword>
<accession>A0ABS0H802</accession>
<organism evidence="5 6">
    <name type="scientific">Plantactinospora alkalitolerans</name>
    <dbReference type="NCBI Taxonomy" id="2789879"/>
    <lineage>
        <taxon>Bacteria</taxon>
        <taxon>Bacillati</taxon>
        <taxon>Actinomycetota</taxon>
        <taxon>Actinomycetes</taxon>
        <taxon>Micromonosporales</taxon>
        <taxon>Micromonosporaceae</taxon>
        <taxon>Plantactinospora</taxon>
    </lineage>
</organism>
<reference evidence="5 6" key="1">
    <citation type="submission" date="2020-11" db="EMBL/GenBank/DDBJ databases">
        <title>A novel isolate from a Black sea contaminated sediment with potential to produce alkanes: Plantactinospora alkalitolerans sp. nov.</title>
        <authorList>
            <person name="Carro L."/>
            <person name="Veyisoglu A."/>
            <person name="Guven K."/>
            <person name="Schumann P."/>
            <person name="Klenk H.-P."/>
            <person name="Sahin N."/>
        </authorList>
    </citation>
    <scope>NUCLEOTIDE SEQUENCE [LARGE SCALE GENOMIC DNA]</scope>
    <source>
        <strain evidence="5 6">S1510</strain>
    </source>
</reference>
<feature type="domain" description="Epoxide hydrolase N-terminal" evidence="4">
    <location>
        <begin position="5"/>
        <end position="109"/>
    </location>
</feature>
<gene>
    <name evidence="5" type="ORF">I0C86_37565</name>
</gene>
<dbReference type="InterPro" id="IPR000639">
    <property type="entry name" value="Epox_hydrolase-like"/>
</dbReference>
<evidence type="ECO:0000259" key="4">
    <source>
        <dbReference type="Pfam" id="PF06441"/>
    </source>
</evidence>
<dbReference type="GO" id="GO:0016787">
    <property type="term" value="F:hydrolase activity"/>
    <property type="evidence" value="ECO:0007669"/>
    <property type="project" value="UniProtKB-KW"/>
</dbReference>